<name>A0ABD3QB73_9STRA</name>
<keyword evidence="1" id="KW-0234">DNA repair</keyword>
<dbReference type="AlphaFoldDB" id="A0ABD3QB73"/>
<keyword evidence="1" id="KW-0233">DNA recombination</keyword>
<dbReference type="Gene3D" id="3.90.1150.220">
    <property type="match status" value="1"/>
</dbReference>
<dbReference type="GO" id="GO:0008270">
    <property type="term" value="F:zinc ion binding"/>
    <property type="evidence" value="ECO:0007669"/>
    <property type="project" value="UniProtKB-KW"/>
</dbReference>
<proteinExistence type="inferred from homology"/>
<keyword evidence="1" id="KW-0862">Zinc</keyword>
<dbReference type="GO" id="GO:0061630">
    <property type="term" value="F:ubiquitin protein ligase activity"/>
    <property type="evidence" value="ECO:0007669"/>
    <property type="project" value="UniProtKB-EC"/>
</dbReference>
<gene>
    <name evidence="3" type="ORF">HJC23_004576</name>
</gene>
<reference evidence="3 4" key="1">
    <citation type="journal article" date="2020" name="G3 (Bethesda)">
        <title>Improved Reference Genome for Cyclotella cryptica CCMP332, a Model for Cell Wall Morphogenesis, Salinity Adaptation, and Lipid Production in Diatoms (Bacillariophyta).</title>
        <authorList>
            <person name="Roberts W.R."/>
            <person name="Downey K.M."/>
            <person name="Ruck E.C."/>
            <person name="Traller J.C."/>
            <person name="Alverson A.J."/>
        </authorList>
    </citation>
    <scope>NUCLEOTIDE SEQUENCE [LARGE SCALE GENOMIC DNA]</scope>
    <source>
        <strain evidence="3 4">CCMP332</strain>
    </source>
</reference>
<organism evidence="3 4">
    <name type="scientific">Cyclotella cryptica</name>
    <dbReference type="NCBI Taxonomy" id="29204"/>
    <lineage>
        <taxon>Eukaryota</taxon>
        <taxon>Sar</taxon>
        <taxon>Stramenopiles</taxon>
        <taxon>Ochrophyta</taxon>
        <taxon>Bacillariophyta</taxon>
        <taxon>Coscinodiscophyceae</taxon>
        <taxon>Thalassiosirophycidae</taxon>
        <taxon>Stephanodiscales</taxon>
        <taxon>Stephanodiscaceae</taxon>
        <taxon>Cyclotella</taxon>
    </lineage>
</organism>
<dbReference type="EC" id="2.3.2.27" evidence="1"/>
<dbReference type="GO" id="GO:0005634">
    <property type="term" value="C:nucleus"/>
    <property type="evidence" value="ECO:0007669"/>
    <property type="project" value="UniProtKB-SubCell"/>
</dbReference>
<dbReference type="GO" id="GO:0030915">
    <property type="term" value="C:Smc5-Smc6 complex"/>
    <property type="evidence" value="ECO:0007669"/>
    <property type="project" value="UniProtKB-UniRule"/>
</dbReference>
<comment type="subunit">
    <text evidence="1">Component of the Smc5-Smc6 complex.</text>
</comment>
<sequence length="284" mass="31346">MTASIRPLSNSQKLFLQRLMVGHVLTDDQARDLYASIREKFANVEVEGEQESGVDPAFMGNSFDHCLGLINVSLKAAFNLEICTVYLPPPYDPDGAPATSSSSSSGRTKSPTLIKYHAVVNKSNDVHAKSYASPLSHSGPHEMAYLRLILQKLVDIGNDMDVSVGCRGVMNKMDIINSRTDLEGAHANKLSVAQTEAALELFLMEKWLVEMAPPGEEESDGEDESDEDRSKKRRKRLSSSGDRRKSLRGTYYGIGPRCFLEMGEFLQAVGLPEERIPQTIINLP</sequence>
<keyword evidence="1" id="KW-0808">Transferase</keyword>
<dbReference type="GO" id="GO:0006281">
    <property type="term" value="P:DNA repair"/>
    <property type="evidence" value="ECO:0007669"/>
    <property type="project" value="UniProtKB-UniRule"/>
</dbReference>
<dbReference type="Proteomes" id="UP001516023">
    <property type="component" value="Unassembled WGS sequence"/>
</dbReference>
<dbReference type="Pfam" id="PF07574">
    <property type="entry name" value="SMC_Nse1"/>
    <property type="match status" value="1"/>
</dbReference>
<dbReference type="GO" id="GO:0006310">
    <property type="term" value="P:DNA recombination"/>
    <property type="evidence" value="ECO:0007669"/>
    <property type="project" value="UniProtKB-KW"/>
</dbReference>
<comment type="caution">
    <text evidence="3">The sequence shown here is derived from an EMBL/GenBank/DDBJ whole genome shotgun (WGS) entry which is preliminary data.</text>
</comment>
<keyword evidence="1" id="KW-0539">Nucleus</keyword>
<evidence type="ECO:0000313" key="4">
    <source>
        <dbReference type="Proteomes" id="UP001516023"/>
    </source>
</evidence>
<keyword evidence="1" id="KW-0863">Zinc-finger</keyword>
<feature type="region of interest" description="Disordered" evidence="2">
    <location>
        <begin position="213"/>
        <end position="243"/>
    </location>
</feature>
<evidence type="ECO:0000313" key="3">
    <source>
        <dbReference type="EMBL" id="KAL3797284.1"/>
    </source>
</evidence>
<evidence type="ECO:0000256" key="1">
    <source>
        <dbReference type="RuleBase" id="RU368018"/>
    </source>
</evidence>
<keyword evidence="1" id="KW-0833">Ubl conjugation pathway</keyword>
<keyword evidence="4" id="KW-1185">Reference proteome</keyword>
<keyword evidence="1" id="KW-0227">DNA damage</keyword>
<dbReference type="EMBL" id="JABMIG020000056">
    <property type="protein sequence ID" value="KAL3797284.1"/>
    <property type="molecule type" value="Genomic_DNA"/>
</dbReference>
<feature type="compositionally biased region" description="Acidic residues" evidence="2">
    <location>
        <begin position="215"/>
        <end position="227"/>
    </location>
</feature>
<comment type="similarity">
    <text evidence="1">Belongs to the NSE1 family.</text>
</comment>
<evidence type="ECO:0000256" key="2">
    <source>
        <dbReference type="SAM" id="MobiDB-lite"/>
    </source>
</evidence>
<keyword evidence="1" id="KW-0479">Metal-binding</keyword>
<protein>
    <recommendedName>
        <fullName evidence="1">Non-structural maintenance of chromosomes element 1 homolog</fullName>
        <ecNumber evidence="1">2.3.2.27</ecNumber>
    </recommendedName>
</protein>
<accession>A0ABD3QB73</accession>
<comment type="catalytic activity">
    <reaction evidence="1">
        <text>S-ubiquitinyl-[E2 ubiquitin-conjugating enzyme]-L-cysteine + [acceptor protein]-L-lysine = [E2 ubiquitin-conjugating enzyme]-L-cysteine + N(6)-ubiquitinyl-[acceptor protein]-L-lysine.</text>
        <dbReference type="EC" id="2.3.2.27"/>
    </reaction>
</comment>
<comment type="subcellular location">
    <subcellularLocation>
        <location evidence="1">Nucleus</location>
    </subcellularLocation>
</comment>
<dbReference type="InterPro" id="IPR011513">
    <property type="entry name" value="Nse1"/>
</dbReference>